<dbReference type="CDD" id="cd00090">
    <property type="entry name" value="HTH_ARSR"/>
    <property type="match status" value="1"/>
</dbReference>
<dbReference type="InterPro" id="IPR011991">
    <property type="entry name" value="ArsR-like_HTH"/>
</dbReference>
<name>A0ABX0JD38_9BACL</name>
<evidence type="ECO:0000256" key="3">
    <source>
        <dbReference type="ARBA" id="ARBA00023163"/>
    </source>
</evidence>
<accession>A0ABX0JD38</accession>
<dbReference type="SUPFAM" id="SSF46785">
    <property type="entry name" value="Winged helix' DNA-binding domain"/>
    <property type="match status" value="1"/>
</dbReference>
<dbReference type="EMBL" id="JAAOIW010000011">
    <property type="protein sequence ID" value="NHN33166.1"/>
    <property type="molecule type" value="Genomic_DNA"/>
</dbReference>
<dbReference type="InterPro" id="IPR051081">
    <property type="entry name" value="HTH_MetalResp_TranReg"/>
</dbReference>
<evidence type="ECO:0000313" key="5">
    <source>
        <dbReference type="EMBL" id="NHN33166.1"/>
    </source>
</evidence>
<evidence type="ECO:0000259" key="4">
    <source>
        <dbReference type="PROSITE" id="PS50987"/>
    </source>
</evidence>
<dbReference type="InterPro" id="IPR001845">
    <property type="entry name" value="HTH_ArsR_DNA-bd_dom"/>
</dbReference>
<dbReference type="PRINTS" id="PR00778">
    <property type="entry name" value="HTHARSR"/>
</dbReference>
<comment type="caution">
    <text evidence="5">The sequence shown here is derived from an EMBL/GenBank/DDBJ whole genome shotgun (WGS) entry which is preliminary data.</text>
</comment>
<dbReference type="Pfam" id="PF01022">
    <property type="entry name" value="HTH_5"/>
    <property type="match status" value="1"/>
</dbReference>
<evidence type="ECO:0000313" key="6">
    <source>
        <dbReference type="Proteomes" id="UP001165962"/>
    </source>
</evidence>
<gene>
    <name evidence="5" type="ORF">G9U52_25445</name>
</gene>
<dbReference type="PANTHER" id="PTHR33154:SF18">
    <property type="entry name" value="ARSENICAL RESISTANCE OPERON REPRESSOR"/>
    <property type="match status" value="1"/>
</dbReference>
<dbReference type="InterPro" id="IPR036390">
    <property type="entry name" value="WH_DNA-bd_sf"/>
</dbReference>
<sequence length="107" mass="12256">MSQIEEMADVCKLLGDKNRLTIVALLNEKELCVCEIVDILQTSQPNISQHMRKLKDGGLVKETKKGQWVYYSLRIQDKPYVAEILKQIPSQQDKINSLVCEENECCT</sequence>
<dbReference type="InterPro" id="IPR036388">
    <property type="entry name" value="WH-like_DNA-bd_sf"/>
</dbReference>
<protein>
    <submittedName>
        <fullName evidence="5">Winged helix-turn-helix transcriptional regulator</fullName>
    </submittedName>
</protein>
<dbReference type="Gene3D" id="1.10.10.10">
    <property type="entry name" value="Winged helix-like DNA-binding domain superfamily/Winged helix DNA-binding domain"/>
    <property type="match status" value="1"/>
</dbReference>
<reference evidence="5" key="1">
    <citation type="submission" date="2020-03" db="EMBL/GenBank/DDBJ databases">
        <title>Draft sequencing of Paenibacilllus sp. S3N08.</title>
        <authorList>
            <person name="Kim D.-U."/>
        </authorList>
    </citation>
    <scope>NUCLEOTIDE SEQUENCE</scope>
    <source>
        <strain evidence="5">S3N08</strain>
    </source>
</reference>
<dbReference type="NCBIfam" id="NF033788">
    <property type="entry name" value="HTH_metalloreg"/>
    <property type="match status" value="1"/>
</dbReference>
<dbReference type="PANTHER" id="PTHR33154">
    <property type="entry name" value="TRANSCRIPTIONAL REGULATOR, ARSR FAMILY"/>
    <property type="match status" value="1"/>
</dbReference>
<feature type="domain" description="HTH arsR-type" evidence="4">
    <location>
        <begin position="1"/>
        <end position="96"/>
    </location>
</feature>
<keyword evidence="6" id="KW-1185">Reference proteome</keyword>
<evidence type="ECO:0000256" key="1">
    <source>
        <dbReference type="ARBA" id="ARBA00023015"/>
    </source>
</evidence>
<keyword evidence="1" id="KW-0805">Transcription regulation</keyword>
<evidence type="ECO:0000256" key="2">
    <source>
        <dbReference type="ARBA" id="ARBA00023125"/>
    </source>
</evidence>
<dbReference type="Proteomes" id="UP001165962">
    <property type="component" value="Unassembled WGS sequence"/>
</dbReference>
<dbReference type="RefSeq" id="WP_166153479.1">
    <property type="nucleotide sequence ID" value="NZ_JAAOIW010000011.1"/>
</dbReference>
<proteinExistence type="predicted"/>
<organism evidence="5 6">
    <name type="scientific">Paenibacillus agricola</name>
    <dbReference type="NCBI Taxonomy" id="2716264"/>
    <lineage>
        <taxon>Bacteria</taxon>
        <taxon>Bacillati</taxon>
        <taxon>Bacillota</taxon>
        <taxon>Bacilli</taxon>
        <taxon>Bacillales</taxon>
        <taxon>Paenibacillaceae</taxon>
        <taxon>Paenibacillus</taxon>
    </lineage>
</organism>
<dbReference type="SMART" id="SM00418">
    <property type="entry name" value="HTH_ARSR"/>
    <property type="match status" value="1"/>
</dbReference>
<keyword evidence="2" id="KW-0238">DNA-binding</keyword>
<dbReference type="PROSITE" id="PS50987">
    <property type="entry name" value="HTH_ARSR_2"/>
    <property type="match status" value="1"/>
</dbReference>
<keyword evidence="3" id="KW-0804">Transcription</keyword>